<feature type="compositionally biased region" description="Polar residues" evidence="1">
    <location>
        <begin position="1"/>
        <end position="11"/>
    </location>
</feature>
<dbReference type="GeneID" id="28967493"/>
<feature type="region of interest" description="Disordered" evidence="1">
    <location>
        <begin position="152"/>
        <end position="191"/>
    </location>
</feature>
<reference evidence="2" key="1">
    <citation type="submission" date="2013-07" db="EMBL/GenBank/DDBJ databases">
        <title>The Genome Sequence of Cryptococcus dejecticola CBS10117.</title>
        <authorList>
            <consortium name="The Broad Institute Genome Sequencing Platform"/>
            <person name="Cuomo C."/>
            <person name="Litvintseva A."/>
            <person name="Chen Y."/>
            <person name="Heitman J."/>
            <person name="Sun S."/>
            <person name="Springer D."/>
            <person name="Dromer F."/>
            <person name="Young S.K."/>
            <person name="Zeng Q."/>
            <person name="Gargeya S."/>
            <person name="Fitzgerald M."/>
            <person name="Abouelleil A."/>
            <person name="Alvarado L."/>
            <person name="Berlin A.M."/>
            <person name="Chapman S.B."/>
            <person name="Dewar J."/>
            <person name="Goldberg J."/>
            <person name="Griggs A."/>
            <person name="Gujja S."/>
            <person name="Hansen M."/>
            <person name="Howarth C."/>
            <person name="Imamovic A."/>
            <person name="Larimer J."/>
            <person name="McCowan C."/>
            <person name="Murphy C."/>
            <person name="Pearson M."/>
            <person name="Priest M."/>
            <person name="Roberts A."/>
            <person name="Saif S."/>
            <person name="Shea T."/>
            <person name="Sykes S."/>
            <person name="Wortman J."/>
            <person name="Nusbaum C."/>
            <person name="Birren B."/>
        </authorList>
    </citation>
    <scope>NUCLEOTIDE SEQUENCE [LARGE SCALE GENOMIC DNA]</scope>
    <source>
        <strain evidence="2">CBS 10117</strain>
    </source>
</reference>
<feature type="region of interest" description="Disordered" evidence="1">
    <location>
        <begin position="1"/>
        <end position="81"/>
    </location>
</feature>
<dbReference type="EMBL" id="CP144533">
    <property type="protein sequence ID" value="WWC61196.1"/>
    <property type="molecule type" value="Genomic_DNA"/>
</dbReference>
<dbReference type="VEuPathDB" id="FungiDB:I303_03794"/>
<name>A0A1A6A7P3_9TREE</name>
<gene>
    <name evidence="2" type="ORF">I303_03794</name>
    <name evidence="3" type="ORF">I303_103776</name>
</gene>
<feature type="region of interest" description="Disordered" evidence="1">
    <location>
        <begin position="224"/>
        <end position="341"/>
    </location>
</feature>
<dbReference type="Proteomes" id="UP000078595">
    <property type="component" value="Chromosome 4"/>
</dbReference>
<protein>
    <submittedName>
        <fullName evidence="2">Uncharacterized protein</fullName>
    </submittedName>
</protein>
<sequence>MARTIQASKGQKTYGRVKSPSSSSSSARPQARSSVGARTKNKPSSSAPRRTARRKGEADEISNADDGDNGDNGKNDNNEETVLEPARLVLINAKSFDWFDLSNQLKLQNDKPKTHAKQTHLLGLSGTELRELFYKAVLPRLRSGNLNIPLGRAETPSEVGPSKQDSSFTIEDDGNQASLPGSPQVSAIGTASPEVPIVEDEIGFRLDEMEESQLEIPVLTQIAGDDNEHNAKGDIKDDNSQGNTASSENSTKEPVDRITRRRSTSRIADHGGQNDEGTSSNRAVNGMVTGNGAKSSHEDEKSIMMKADPKAMLRSQVQKQKPNKKVVVVKIGGSSEDEHDE</sequence>
<dbReference type="AlphaFoldDB" id="A0A1A6A7P3"/>
<feature type="compositionally biased region" description="Low complexity" evidence="1">
    <location>
        <begin position="19"/>
        <end position="34"/>
    </location>
</feature>
<proteinExistence type="predicted"/>
<evidence type="ECO:0000313" key="3">
    <source>
        <dbReference type="EMBL" id="WWC61196.1"/>
    </source>
</evidence>
<reference evidence="3" key="3">
    <citation type="submission" date="2024-02" db="EMBL/GenBank/DDBJ databases">
        <title>Comparative genomics of Cryptococcus and Kwoniella reveals pathogenesis evolution and contrasting modes of karyotype evolution via chromosome fusion or intercentromeric recombination.</title>
        <authorList>
            <person name="Coelho M.A."/>
            <person name="David-Palma M."/>
            <person name="Shea T."/>
            <person name="Bowers K."/>
            <person name="McGinley-Smith S."/>
            <person name="Mohammad A.W."/>
            <person name="Gnirke A."/>
            <person name="Yurkov A.M."/>
            <person name="Nowrousian M."/>
            <person name="Sun S."/>
            <person name="Cuomo C.A."/>
            <person name="Heitman J."/>
        </authorList>
    </citation>
    <scope>NUCLEOTIDE SEQUENCE</scope>
    <source>
        <strain evidence="3">CBS 10117</strain>
    </source>
</reference>
<dbReference type="EMBL" id="KI894030">
    <property type="protein sequence ID" value="OBR86076.1"/>
    <property type="molecule type" value="Genomic_DNA"/>
</dbReference>
<feature type="compositionally biased region" description="Polar residues" evidence="1">
    <location>
        <begin position="240"/>
        <end position="249"/>
    </location>
</feature>
<evidence type="ECO:0000256" key="1">
    <source>
        <dbReference type="SAM" id="MobiDB-lite"/>
    </source>
</evidence>
<evidence type="ECO:0000313" key="4">
    <source>
        <dbReference type="Proteomes" id="UP000078595"/>
    </source>
</evidence>
<feature type="compositionally biased region" description="Basic and acidic residues" evidence="1">
    <location>
        <begin position="295"/>
        <end position="311"/>
    </location>
</feature>
<feature type="compositionally biased region" description="Acidic residues" evidence="1">
    <location>
        <begin position="59"/>
        <end position="69"/>
    </location>
</feature>
<feature type="compositionally biased region" description="Polar residues" evidence="1">
    <location>
        <begin position="163"/>
        <end position="189"/>
    </location>
</feature>
<accession>A0A1A6A7P3</accession>
<reference evidence="3" key="2">
    <citation type="submission" date="2013-07" db="EMBL/GenBank/DDBJ databases">
        <authorList>
            <consortium name="The Broad Institute Genome Sequencing Platform"/>
            <person name="Cuomo C."/>
            <person name="Litvintseva A."/>
            <person name="Chen Y."/>
            <person name="Heitman J."/>
            <person name="Sun S."/>
            <person name="Springer D."/>
            <person name="Dromer F."/>
            <person name="Young S.K."/>
            <person name="Zeng Q."/>
            <person name="Gargeya S."/>
            <person name="Fitzgerald M."/>
            <person name="Abouelleil A."/>
            <person name="Alvarado L."/>
            <person name="Berlin A.M."/>
            <person name="Chapman S.B."/>
            <person name="Dewar J."/>
            <person name="Goldberg J."/>
            <person name="Griggs A."/>
            <person name="Gujja S."/>
            <person name="Hansen M."/>
            <person name="Howarth C."/>
            <person name="Imamovic A."/>
            <person name="Larimer J."/>
            <person name="McCowan C."/>
            <person name="Murphy C."/>
            <person name="Pearson M."/>
            <person name="Priest M."/>
            <person name="Roberts A."/>
            <person name="Saif S."/>
            <person name="Shea T."/>
            <person name="Sykes S."/>
            <person name="Wortman J."/>
            <person name="Nusbaum C."/>
            <person name="Birren B."/>
        </authorList>
    </citation>
    <scope>NUCLEOTIDE SEQUENCE</scope>
    <source>
        <strain evidence="3">CBS 10117</strain>
    </source>
</reference>
<feature type="compositionally biased region" description="Basic and acidic residues" evidence="1">
    <location>
        <begin position="226"/>
        <end position="239"/>
    </location>
</feature>
<dbReference type="RefSeq" id="XP_018263918.1">
    <property type="nucleotide sequence ID" value="XM_018407110.1"/>
</dbReference>
<keyword evidence="4" id="KW-1185">Reference proteome</keyword>
<evidence type="ECO:0000313" key="2">
    <source>
        <dbReference type="EMBL" id="OBR86076.1"/>
    </source>
</evidence>
<dbReference type="KEGG" id="kdj:28967493"/>
<feature type="compositionally biased region" description="Low complexity" evidence="1">
    <location>
        <begin position="316"/>
        <end position="330"/>
    </location>
</feature>
<organism evidence="2">
    <name type="scientific">Kwoniella dejecticola CBS 10117</name>
    <dbReference type="NCBI Taxonomy" id="1296121"/>
    <lineage>
        <taxon>Eukaryota</taxon>
        <taxon>Fungi</taxon>
        <taxon>Dikarya</taxon>
        <taxon>Basidiomycota</taxon>
        <taxon>Agaricomycotina</taxon>
        <taxon>Tremellomycetes</taxon>
        <taxon>Tremellales</taxon>
        <taxon>Cryptococcaceae</taxon>
        <taxon>Kwoniella</taxon>
    </lineage>
</organism>